<dbReference type="PRINTS" id="PR00411">
    <property type="entry name" value="PNDRDTASEI"/>
</dbReference>
<dbReference type="PANTHER" id="PTHR42737:SF2">
    <property type="entry name" value="GLUTATHIONE REDUCTASE"/>
    <property type="match status" value="1"/>
</dbReference>
<dbReference type="SUPFAM" id="SSF55424">
    <property type="entry name" value="FAD/NAD-linked reductases, dimerisation (C-terminal) domain"/>
    <property type="match status" value="1"/>
</dbReference>
<evidence type="ECO:0000259" key="15">
    <source>
        <dbReference type="Pfam" id="PF02852"/>
    </source>
</evidence>
<dbReference type="GO" id="GO:0004362">
    <property type="term" value="F:glutathione-disulfide reductase (NADPH) activity"/>
    <property type="evidence" value="ECO:0007669"/>
    <property type="project" value="UniProtKB-EC"/>
</dbReference>
<comment type="subunit">
    <text evidence="2">Homodimer.</text>
</comment>
<keyword evidence="4 11" id="KW-0274">FAD</keyword>
<comment type="function">
    <text evidence="14">Catalyzes the reduction of glutathione disulfide (GSSG) to reduced glutathione (GSH).</text>
</comment>
<dbReference type="GO" id="GO:0050660">
    <property type="term" value="F:flavin adenine dinucleotide binding"/>
    <property type="evidence" value="ECO:0007669"/>
    <property type="project" value="InterPro"/>
</dbReference>
<keyword evidence="7" id="KW-1015">Disulfide bond</keyword>
<feature type="binding site" evidence="11">
    <location>
        <position position="316"/>
    </location>
    <ligand>
        <name>FAD</name>
        <dbReference type="ChEBI" id="CHEBI:57692"/>
    </ligand>
</feature>
<accession>A0A1M7Z7X5</accession>
<dbReference type="PIRSF" id="PIRSF000350">
    <property type="entry name" value="Mercury_reductase_MerA"/>
    <property type="match status" value="1"/>
</dbReference>
<dbReference type="InterPro" id="IPR036188">
    <property type="entry name" value="FAD/NAD-bd_sf"/>
</dbReference>
<dbReference type="InterPro" id="IPR001100">
    <property type="entry name" value="Pyr_nuc-diS_OxRdtase"/>
</dbReference>
<comment type="cofactor">
    <cofactor evidence="11">
        <name>FAD</name>
        <dbReference type="ChEBI" id="CHEBI:57692"/>
    </cofactor>
    <text evidence="11">Binds 1 FAD per subunit.</text>
</comment>
<evidence type="ECO:0000256" key="5">
    <source>
        <dbReference type="ARBA" id="ARBA00022857"/>
    </source>
</evidence>
<keyword evidence="3 13" id="KW-0285">Flavoprotein</keyword>
<keyword evidence="18" id="KW-1185">Reference proteome</keyword>
<evidence type="ECO:0000256" key="11">
    <source>
        <dbReference type="PIRSR" id="PIRSR000350-3"/>
    </source>
</evidence>
<dbReference type="STRING" id="1123029.SAMN02745172_00466"/>
<dbReference type="Proteomes" id="UP000186406">
    <property type="component" value="Unassembled WGS sequence"/>
</dbReference>
<dbReference type="EMBL" id="FRXO01000001">
    <property type="protein sequence ID" value="SHO60944.1"/>
    <property type="molecule type" value="Genomic_DNA"/>
</dbReference>
<feature type="binding site" evidence="11">
    <location>
        <position position="63"/>
    </location>
    <ligand>
        <name>FAD</name>
        <dbReference type="ChEBI" id="CHEBI:57692"/>
    </ligand>
</feature>
<dbReference type="NCBIfam" id="NF004776">
    <property type="entry name" value="PRK06116.1"/>
    <property type="match status" value="1"/>
</dbReference>
<dbReference type="SUPFAM" id="SSF51905">
    <property type="entry name" value="FAD/NAD(P)-binding domain"/>
    <property type="match status" value="1"/>
</dbReference>
<keyword evidence="5 14" id="KW-0521">NADP</keyword>
<evidence type="ECO:0000256" key="3">
    <source>
        <dbReference type="ARBA" id="ARBA00022630"/>
    </source>
</evidence>
<sequence length="475" mass="50698">MAGGEMADGGVAGGFDYDLFVIGAGSGGVRAARIASGYGAKVAIAEEYRIGGTCVIRGCVPKKLLVYASRFAEAFEDSVGFGWRSDAVSFDWPTLIAAKDKEIARLSAIYERNLDNASVEVLRTRAVVEGPNAVRLVAEDRVVTARIILVATGGAPSVDHTVPGIELAVTSNEVFDLERLPERVVIVGGGYIAVEFAGIFNGLGVETTVLYRGSEILRGFDDETRGFLHEEMVKKGITILCGDKPERIERVGEGLVVTTARGETLETDLVMTATGRHPNTAGLGLEAAGVALDLRGAVLVDARSQTNVPSIYAVGDVTDRINLTPVAIREGHAFADTVFGGREVVVDHELVPTAVFSQPEIGTVGLTEAEAKARFEALDIYRARFRPMIHTLSGREERMFMKILVDAASDRVVGVHILGPDAGEMAQILGIAVRMGATKADFDATMAVHPTAAEELVTMRTPSERWKRDASAPRS</sequence>
<keyword evidence="6 13" id="KW-0560">Oxidoreductase</keyword>
<dbReference type="RefSeq" id="WP_244530733.1">
    <property type="nucleotide sequence ID" value="NZ_FRXO01000001.1"/>
</dbReference>
<feature type="disulfide bond" description="Redox-active" evidence="12">
    <location>
        <begin position="54"/>
        <end position="59"/>
    </location>
</feature>
<organism evidence="17 18">
    <name type="scientific">Pseudoxanthobacter soli DSM 19599</name>
    <dbReference type="NCBI Taxonomy" id="1123029"/>
    <lineage>
        <taxon>Bacteria</taxon>
        <taxon>Pseudomonadati</taxon>
        <taxon>Pseudomonadota</taxon>
        <taxon>Alphaproteobacteria</taxon>
        <taxon>Hyphomicrobiales</taxon>
        <taxon>Segnochrobactraceae</taxon>
        <taxon>Pseudoxanthobacter</taxon>
    </lineage>
</organism>
<evidence type="ECO:0000256" key="12">
    <source>
        <dbReference type="PIRSR" id="PIRSR000350-4"/>
    </source>
</evidence>
<dbReference type="Pfam" id="PF07992">
    <property type="entry name" value="Pyr_redox_2"/>
    <property type="match status" value="1"/>
</dbReference>
<dbReference type="InterPro" id="IPR004099">
    <property type="entry name" value="Pyr_nucl-diS_OxRdtase_dimer"/>
</dbReference>
<evidence type="ECO:0000256" key="4">
    <source>
        <dbReference type="ARBA" id="ARBA00022827"/>
    </source>
</evidence>
<dbReference type="Gene3D" id="3.30.390.30">
    <property type="match status" value="1"/>
</dbReference>
<evidence type="ECO:0000259" key="16">
    <source>
        <dbReference type="Pfam" id="PF07992"/>
    </source>
</evidence>
<evidence type="ECO:0000313" key="17">
    <source>
        <dbReference type="EMBL" id="SHO60944.1"/>
    </source>
</evidence>
<dbReference type="EC" id="1.8.1.7" evidence="14"/>
<gene>
    <name evidence="17" type="ORF">SAMN02745172_00466</name>
</gene>
<evidence type="ECO:0000256" key="13">
    <source>
        <dbReference type="RuleBase" id="RU003691"/>
    </source>
</evidence>
<dbReference type="PANTHER" id="PTHR42737">
    <property type="entry name" value="GLUTATHIONE REDUCTASE"/>
    <property type="match status" value="1"/>
</dbReference>
<dbReference type="PROSITE" id="PS00076">
    <property type="entry name" value="PYRIDINE_REDOX_1"/>
    <property type="match status" value="1"/>
</dbReference>
<dbReference type="InterPro" id="IPR046952">
    <property type="entry name" value="GSHR/TRXR-like"/>
</dbReference>
<feature type="binding site" evidence="11">
    <location>
        <position position="275"/>
    </location>
    <ligand>
        <name>NAD(+)</name>
        <dbReference type="ChEBI" id="CHEBI:57540"/>
    </ligand>
</feature>
<name>A0A1M7Z7X5_9HYPH</name>
<evidence type="ECO:0000313" key="18">
    <source>
        <dbReference type="Proteomes" id="UP000186406"/>
    </source>
</evidence>
<dbReference type="PRINTS" id="PR00368">
    <property type="entry name" value="FADPNR"/>
</dbReference>
<dbReference type="InterPro" id="IPR012999">
    <property type="entry name" value="Pyr_OxRdtase_I_AS"/>
</dbReference>
<dbReference type="InterPro" id="IPR023753">
    <property type="entry name" value="FAD/NAD-binding_dom"/>
</dbReference>
<feature type="domain" description="FAD/NAD(P)-binding" evidence="16">
    <location>
        <begin position="17"/>
        <end position="331"/>
    </location>
</feature>
<proteinExistence type="inferred from homology"/>
<reference evidence="17 18" key="1">
    <citation type="submission" date="2016-12" db="EMBL/GenBank/DDBJ databases">
        <authorList>
            <person name="Song W.-J."/>
            <person name="Kurnit D.M."/>
        </authorList>
    </citation>
    <scope>NUCLEOTIDE SEQUENCE [LARGE SCALE GENOMIC DNA]</scope>
    <source>
        <strain evidence="17 18">DSM 19599</strain>
    </source>
</reference>
<evidence type="ECO:0000256" key="2">
    <source>
        <dbReference type="ARBA" id="ARBA00011738"/>
    </source>
</evidence>
<evidence type="ECO:0000256" key="8">
    <source>
        <dbReference type="ARBA" id="ARBA00023284"/>
    </source>
</evidence>
<dbReference type="GO" id="GO:0006749">
    <property type="term" value="P:glutathione metabolic process"/>
    <property type="evidence" value="ECO:0007669"/>
    <property type="project" value="InterPro"/>
</dbReference>
<comment type="similarity">
    <text evidence="1 13">Belongs to the class-I pyridine nucleotide-disulfide oxidoreductase family.</text>
</comment>
<dbReference type="FunFam" id="3.50.50.60:FF:000051">
    <property type="entry name" value="Glutathione reductase"/>
    <property type="match status" value="1"/>
</dbReference>
<dbReference type="AlphaFoldDB" id="A0A1M7Z7X5"/>
<dbReference type="GO" id="GO:0045454">
    <property type="term" value="P:cell redox homeostasis"/>
    <property type="evidence" value="ECO:0007669"/>
    <property type="project" value="InterPro"/>
</dbReference>
<keyword evidence="11" id="KW-0547">Nucleotide-binding</keyword>
<evidence type="ECO:0000256" key="9">
    <source>
        <dbReference type="ARBA" id="ARBA00049142"/>
    </source>
</evidence>
<dbReference type="GO" id="GO:0005829">
    <property type="term" value="C:cytosol"/>
    <property type="evidence" value="ECO:0007669"/>
    <property type="project" value="TreeGrafter"/>
</dbReference>
<keyword evidence="11" id="KW-0520">NAD</keyword>
<evidence type="ECO:0000256" key="10">
    <source>
        <dbReference type="PIRSR" id="PIRSR000350-2"/>
    </source>
</evidence>
<evidence type="ECO:0000256" key="14">
    <source>
        <dbReference type="RuleBase" id="RU365040"/>
    </source>
</evidence>
<evidence type="ECO:0000256" key="7">
    <source>
        <dbReference type="ARBA" id="ARBA00023157"/>
    </source>
</evidence>
<keyword evidence="8 13" id="KW-0676">Redox-active center</keyword>
<evidence type="ECO:0000256" key="1">
    <source>
        <dbReference type="ARBA" id="ARBA00007532"/>
    </source>
</evidence>
<dbReference type="Gene3D" id="3.50.50.60">
    <property type="entry name" value="FAD/NAD(P)-binding domain"/>
    <property type="match status" value="2"/>
</dbReference>
<dbReference type="NCBIfam" id="TIGR01424">
    <property type="entry name" value="gluta_reduc_2"/>
    <property type="match status" value="1"/>
</dbReference>
<feature type="active site" description="Proton acceptor" evidence="10">
    <location>
        <position position="449"/>
    </location>
</feature>
<dbReference type="Pfam" id="PF02852">
    <property type="entry name" value="Pyr_redox_dim"/>
    <property type="match status" value="1"/>
</dbReference>
<comment type="catalytic activity">
    <reaction evidence="9 14">
        <text>2 glutathione + NADP(+) = glutathione disulfide + NADPH + H(+)</text>
        <dbReference type="Rhea" id="RHEA:11740"/>
        <dbReference type="ChEBI" id="CHEBI:15378"/>
        <dbReference type="ChEBI" id="CHEBI:57783"/>
        <dbReference type="ChEBI" id="CHEBI:57925"/>
        <dbReference type="ChEBI" id="CHEBI:58297"/>
        <dbReference type="ChEBI" id="CHEBI:58349"/>
        <dbReference type="EC" id="1.8.1.7"/>
    </reaction>
</comment>
<dbReference type="InterPro" id="IPR016156">
    <property type="entry name" value="FAD/NAD-linked_Rdtase_dimer_sf"/>
</dbReference>
<dbReference type="GO" id="GO:0034599">
    <property type="term" value="P:cellular response to oxidative stress"/>
    <property type="evidence" value="ECO:0007669"/>
    <property type="project" value="TreeGrafter"/>
</dbReference>
<dbReference type="InterPro" id="IPR006324">
    <property type="entry name" value="GSHR"/>
</dbReference>
<feature type="domain" description="Pyridine nucleotide-disulphide oxidoreductase dimerisation" evidence="15">
    <location>
        <begin position="351"/>
        <end position="459"/>
    </location>
</feature>
<feature type="binding site" evidence="11">
    <location>
        <begin position="188"/>
        <end position="195"/>
    </location>
    <ligand>
        <name>NAD(+)</name>
        <dbReference type="ChEBI" id="CHEBI:57540"/>
    </ligand>
</feature>
<evidence type="ECO:0000256" key="6">
    <source>
        <dbReference type="ARBA" id="ARBA00023002"/>
    </source>
</evidence>
<protein>
    <recommendedName>
        <fullName evidence="14">Glutathione reductase</fullName>
        <shortName evidence="14">GRase</shortName>
        <ecNumber evidence="14">1.8.1.7</ecNumber>
    </recommendedName>
</protein>
<dbReference type="GO" id="GO:0050661">
    <property type="term" value="F:NADP binding"/>
    <property type="evidence" value="ECO:0007669"/>
    <property type="project" value="InterPro"/>
</dbReference>